<comment type="caution">
    <text evidence="1">The sequence shown here is derived from an EMBL/GenBank/DDBJ whole genome shotgun (WGS) entry which is preliminary data.</text>
</comment>
<gene>
    <name evidence="1" type="ORF">NARC_10394</name>
</gene>
<sequence length="52" mass="5685">MTEKFSLAYLPNLLQSQIKTPDGLYIAKNIVEPHGGQICAQNNATGKGHLFI</sequence>
<dbReference type="EMBL" id="VOAH01000001">
    <property type="protein sequence ID" value="TVP41988.1"/>
    <property type="molecule type" value="Genomic_DNA"/>
</dbReference>
<dbReference type="AlphaFoldDB" id="A0A557SZF1"/>
<protein>
    <submittedName>
        <fullName evidence="1">Uncharacterized protein</fullName>
    </submittedName>
</protein>
<keyword evidence="2" id="KW-1185">Reference proteome</keyword>
<dbReference type="Proteomes" id="UP000315289">
    <property type="component" value="Unassembled WGS sequence"/>
</dbReference>
<accession>A0A557SZF1</accession>
<dbReference type="OrthoDB" id="342253at2157"/>
<dbReference type="RefSeq" id="WP_186434001.1">
    <property type="nucleotide sequence ID" value="NZ_ML675578.1"/>
</dbReference>
<evidence type="ECO:0000313" key="1">
    <source>
        <dbReference type="EMBL" id="TVP41988.1"/>
    </source>
</evidence>
<proteinExistence type="predicted"/>
<reference evidence="1 2" key="1">
    <citation type="journal article" date="2019" name="Front. Microbiol.">
        <title>Ammonia Oxidation by the Arctic Terrestrial Thaumarchaeote Candidatus Nitrosocosmicus arcticus Is Stimulated by Increasing Temperatures.</title>
        <authorList>
            <person name="Alves R.J.E."/>
            <person name="Kerou M."/>
            <person name="Zappe A."/>
            <person name="Bittner R."/>
            <person name="Abby S.S."/>
            <person name="Schmidt H.A."/>
            <person name="Pfeifer K."/>
            <person name="Schleper C."/>
        </authorList>
    </citation>
    <scope>NUCLEOTIDE SEQUENCE [LARGE SCALE GENOMIC DNA]</scope>
    <source>
        <strain evidence="1 2">Kfb</strain>
    </source>
</reference>
<organism evidence="1 2">
    <name type="scientific">Candidatus Nitrosocosmicus arcticus</name>
    <dbReference type="NCBI Taxonomy" id="2035267"/>
    <lineage>
        <taxon>Archaea</taxon>
        <taxon>Nitrososphaerota</taxon>
        <taxon>Nitrososphaeria</taxon>
        <taxon>Nitrososphaerales</taxon>
        <taxon>Nitrososphaeraceae</taxon>
        <taxon>Candidatus Nitrosocosmicus</taxon>
    </lineage>
</organism>
<evidence type="ECO:0000313" key="2">
    <source>
        <dbReference type="Proteomes" id="UP000315289"/>
    </source>
</evidence>
<name>A0A557SZF1_9ARCH</name>